<name>A0ABV1GER9_9FIRM</name>
<protein>
    <recommendedName>
        <fullName evidence="3">DRTGG domain-containing protein</fullName>
    </recommendedName>
</protein>
<dbReference type="SUPFAM" id="SSF75138">
    <property type="entry name" value="HprK N-terminal domain-like"/>
    <property type="match status" value="1"/>
</dbReference>
<dbReference type="Proteomes" id="UP001477672">
    <property type="component" value="Unassembled WGS sequence"/>
</dbReference>
<dbReference type="InterPro" id="IPR028979">
    <property type="entry name" value="Ser_kin/Pase_Hpr-like_N_sf"/>
</dbReference>
<dbReference type="RefSeq" id="WP_349215822.1">
    <property type="nucleotide sequence ID" value="NZ_JBBMFA010000085.1"/>
</dbReference>
<comment type="caution">
    <text evidence="1">The sequence shown here is derived from an EMBL/GenBank/DDBJ whole genome shotgun (WGS) entry which is preliminary data.</text>
</comment>
<sequence length="114" mass="11901">MTSETLCAACGFCPAAGDGERTVTGVFTGDLLSWAMGRAKEGDIWFTVMGNVNTVAVAALADCACVVLCHEAVWDEVAVQRAAQQGVTLYTTDLPEFEASFLAATRLGLTPPAP</sequence>
<gene>
    <name evidence="1" type="ORF">WMO24_07800</name>
</gene>
<evidence type="ECO:0000313" key="1">
    <source>
        <dbReference type="EMBL" id="MEQ2520331.1"/>
    </source>
</evidence>
<evidence type="ECO:0008006" key="3">
    <source>
        <dbReference type="Google" id="ProtNLM"/>
    </source>
</evidence>
<proteinExistence type="predicted"/>
<organism evidence="1 2">
    <name type="scientific">Ruthenibacterium intestinale</name>
    <dbReference type="NCBI Taxonomy" id="3133163"/>
    <lineage>
        <taxon>Bacteria</taxon>
        <taxon>Bacillati</taxon>
        <taxon>Bacillota</taxon>
        <taxon>Clostridia</taxon>
        <taxon>Eubacteriales</taxon>
        <taxon>Oscillospiraceae</taxon>
        <taxon>Ruthenibacterium</taxon>
    </lineage>
</organism>
<keyword evidence="2" id="KW-1185">Reference proteome</keyword>
<dbReference type="EMBL" id="JBBMFA010000085">
    <property type="protein sequence ID" value="MEQ2520331.1"/>
    <property type="molecule type" value="Genomic_DNA"/>
</dbReference>
<accession>A0ABV1GER9</accession>
<evidence type="ECO:0000313" key="2">
    <source>
        <dbReference type="Proteomes" id="UP001477672"/>
    </source>
</evidence>
<reference evidence="1 2" key="1">
    <citation type="submission" date="2024-03" db="EMBL/GenBank/DDBJ databases">
        <title>Human intestinal bacterial collection.</title>
        <authorList>
            <person name="Pauvert C."/>
            <person name="Hitch T.C.A."/>
            <person name="Clavel T."/>
        </authorList>
    </citation>
    <scope>NUCLEOTIDE SEQUENCE [LARGE SCALE GENOMIC DNA]</scope>
    <source>
        <strain evidence="1 2">CLA-JM-H11</strain>
    </source>
</reference>